<dbReference type="Pfam" id="PF14476">
    <property type="entry name" value="Chloroplast_duf"/>
    <property type="match status" value="1"/>
</dbReference>
<keyword evidence="2" id="KW-0732">Signal</keyword>
<name>A0AA89BDR8_9ASTE</name>
<dbReference type="PANTHER" id="PTHR33358:SF12">
    <property type="entry name" value="F-BOX PROTEIN WITH A DOMAIN PROTEIN"/>
    <property type="match status" value="1"/>
</dbReference>
<feature type="region of interest" description="Disordered" evidence="1">
    <location>
        <begin position="170"/>
        <end position="198"/>
    </location>
</feature>
<feature type="chain" id="PRO_5041738907" evidence="2">
    <location>
        <begin position="22"/>
        <end position="223"/>
    </location>
</feature>
<dbReference type="InterPro" id="IPR027949">
    <property type="entry name" value="Chloroplast_duf"/>
</dbReference>
<sequence length="223" mass="24425">MGSPSHGSWAVVLGVVGGALARVVNTFQHGEQVGMVLEMYRSNAGFFKLMGSIEANLRERDVERRENGELLEMKVALQLGRSLSELKDLADSSIREGNDIEEDADVSIPKSKSIQWHAFKLQAFRNYLLLKSSAAEEALPRLPSTYWNLNSISLQNISTREVVEELGSVRSDTYPGTSTTTPTPFVKQPKSPLKTTTSSVSDPMAIAKLYAMMEAISDKSGNA</sequence>
<proteinExistence type="predicted"/>
<evidence type="ECO:0000313" key="3">
    <source>
        <dbReference type="EMBL" id="KAK3039674.1"/>
    </source>
</evidence>
<reference evidence="3" key="1">
    <citation type="submission" date="2022-12" db="EMBL/GenBank/DDBJ databases">
        <title>Draft genome assemblies for two species of Escallonia (Escalloniales).</title>
        <authorList>
            <person name="Chanderbali A."/>
            <person name="Dervinis C."/>
            <person name="Anghel I."/>
            <person name="Soltis D."/>
            <person name="Soltis P."/>
            <person name="Zapata F."/>
        </authorList>
    </citation>
    <scope>NUCLEOTIDE SEQUENCE</scope>
    <source>
        <strain evidence="3">UCBG64.0493</strain>
        <tissue evidence="3">Leaf</tissue>
    </source>
</reference>
<accession>A0AA89BDR8</accession>
<organism evidence="3 4">
    <name type="scientific">Escallonia herrerae</name>
    <dbReference type="NCBI Taxonomy" id="1293975"/>
    <lineage>
        <taxon>Eukaryota</taxon>
        <taxon>Viridiplantae</taxon>
        <taxon>Streptophyta</taxon>
        <taxon>Embryophyta</taxon>
        <taxon>Tracheophyta</taxon>
        <taxon>Spermatophyta</taxon>
        <taxon>Magnoliopsida</taxon>
        <taxon>eudicotyledons</taxon>
        <taxon>Gunneridae</taxon>
        <taxon>Pentapetalae</taxon>
        <taxon>asterids</taxon>
        <taxon>campanulids</taxon>
        <taxon>Escalloniales</taxon>
        <taxon>Escalloniaceae</taxon>
        <taxon>Escallonia</taxon>
    </lineage>
</organism>
<evidence type="ECO:0000313" key="4">
    <source>
        <dbReference type="Proteomes" id="UP001188597"/>
    </source>
</evidence>
<evidence type="ECO:0000256" key="2">
    <source>
        <dbReference type="SAM" id="SignalP"/>
    </source>
</evidence>
<feature type="compositionally biased region" description="Low complexity" evidence="1">
    <location>
        <begin position="173"/>
        <end position="184"/>
    </location>
</feature>
<feature type="signal peptide" evidence="2">
    <location>
        <begin position="1"/>
        <end position="21"/>
    </location>
</feature>
<gene>
    <name evidence="3" type="ORF">RJ639_027015</name>
</gene>
<keyword evidence="4" id="KW-1185">Reference proteome</keyword>
<protein>
    <submittedName>
        <fullName evidence="3">Uncharacterized protein</fullName>
    </submittedName>
</protein>
<dbReference type="AlphaFoldDB" id="A0AA89BDR8"/>
<evidence type="ECO:0000256" key="1">
    <source>
        <dbReference type="SAM" id="MobiDB-lite"/>
    </source>
</evidence>
<dbReference type="Proteomes" id="UP001188597">
    <property type="component" value="Unassembled WGS sequence"/>
</dbReference>
<dbReference type="EMBL" id="JAVXUP010000071">
    <property type="protein sequence ID" value="KAK3039674.1"/>
    <property type="molecule type" value="Genomic_DNA"/>
</dbReference>
<dbReference type="PANTHER" id="PTHR33358">
    <property type="entry name" value="F-BOX PROTEIN WITH A DOMAIN PROTEIN"/>
    <property type="match status" value="1"/>
</dbReference>
<comment type="caution">
    <text evidence="3">The sequence shown here is derived from an EMBL/GenBank/DDBJ whole genome shotgun (WGS) entry which is preliminary data.</text>
</comment>